<accession>A0AAE0TCQ1</accession>
<dbReference type="InterPro" id="IPR050848">
    <property type="entry name" value="Homeobox_TF"/>
</dbReference>
<dbReference type="EMBL" id="JAEAOA010000451">
    <property type="protein sequence ID" value="KAK3607947.1"/>
    <property type="molecule type" value="Genomic_DNA"/>
</dbReference>
<feature type="DNA-binding region" description="Homeobox" evidence="5">
    <location>
        <begin position="180"/>
        <end position="239"/>
    </location>
</feature>
<dbReference type="InterPro" id="IPR017970">
    <property type="entry name" value="Homeobox_CS"/>
</dbReference>
<sequence length="271" mass="31171">MEHVKKNNVIETRSMSPNCKSCTEETNHKPPLHGVSKARPTNPTSSHQAPISSACGFSIDSILGKCENERTKEEGVNRKIDTSEEAIVLIDEENKPSLHKSSNNNDSDEGISPEPSGGTNRVNKMSQFGFYYEGVQLFHSDLNTVAQAALFYPSLVQRQLLLEMNAQRNQIRRQRRASVDRKPRQAYSSHQLERMEAEFRNNKYLTVNTRIELSRELNLTETQIKTWFQNRRTKWKKQIAVRMKLIHPQSLLTSPYWTVQPHSYFTPIQAT</sequence>
<keyword evidence="3 5" id="KW-0371">Homeobox</keyword>
<evidence type="ECO:0000256" key="4">
    <source>
        <dbReference type="ARBA" id="ARBA00023242"/>
    </source>
</evidence>
<dbReference type="SUPFAM" id="SSF46689">
    <property type="entry name" value="Homeodomain-like"/>
    <property type="match status" value="1"/>
</dbReference>
<dbReference type="PRINTS" id="PR00024">
    <property type="entry name" value="HOMEOBOX"/>
</dbReference>
<dbReference type="InterPro" id="IPR020479">
    <property type="entry name" value="HD_metazoa"/>
</dbReference>
<evidence type="ECO:0000256" key="3">
    <source>
        <dbReference type="ARBA" id="ARBA00023155"/>
    </source>
</evidence>
<dbReference type="InterPro" id="IPR001356">
    <property type="entry name" value="HD"/>
</dbReference>
<keyword evidence="2 5" id="KW-0238">DNA-binding</keyword>
<organism evidence="9 10">
    <name type="scientific">Potamilus streckersoni</name>
    <dbReference type="NCBI Taxonomy" id="2493646"/>
    <lineage>
        <taxon>Eukaryota</taxon>
        <taxon>Metazoa</taxon>
        <taxon>Spiralia</taxon>
        <taxon>Lophotrochozoa</taxon>
        <taxon>Mollusca</taxon>
        <taxon>Bivalvia</taxon>
        <taxon>Autobranchia</taxon>
        <taxon>Heteroconchia</taxon>
        <taxon>Palaeoheterodonta</taxon>
        <taxon>Unionida</taxon>
        <taxon>Unionoidea</taxon>
        <taxon>Unionidae</taxon>
        <taxon>Ambleminae</taxon>
        <taxon>Lampsilini</taxon>
        <taxon>Potamilus</taxon>
    </lineage>
</organism>
<evidence type="ECO:0000256" key="5">
    <source>
        <dbReference type="PROSITE-ProRule" id="PRU00108"/>
    </source>
</evidence>
<dbReference type="GO" id="GO:0005634">
    <property type="term" value="C:nucleus"/>
    <property type="evidence" value="ECO:0007669"/>
    <property type="project" value="UniProtKB-SubCell"/>
</dbReference>
<feature type="compositionally biased region" description="Polar residues" evidence="7">
    <location>
        <begin position="39"/>
        <end position="51"/>
    </location>
</feature>
<dbReference type="PROSITE" id="PS00027">
    <property type="entry name" value="HOMEOBOX_1"/>
    <property type="match status" value="1"/>
</dbReference>
<feature type="region of interest" description="Disordered" evidence="7">
    <location>
        <begin position="89"/>
        <end position="120"/>
    </location>
</feature>
<evidence type="ECO:0000256" key="6">
    <source>
        <dbReference type="RuleBase" id="RU000682"/>
    </source>
</evidence>
<feature type="domain" description="Homeobox" evidence="8">
    <location>
        <begin position="178"/>
        <end position="238"/>
    </location>
</feature>
<keyword evidence="10" id="KW-1185">Reference proteome</keyword>
<name>A0AAE0TCQ1_9BIVA</name>
<dbReference type="PANTHER" id="PTHR24333">
    <property type="entry name" value="HOMEO BOX HB9 LIKE A-RELATED"/>
    <property type="match status" value="1"/>
</dbReference>
<dbReference type="Pfam" id="PF00046">
    <property type="entry name" value="Homeodomain"/>
    <property type="match status" value="1"/>
</dbReference>
<evidence type="ECO:0000313" key="9">
    <source>
        <dbReference type="EMBL" id="KAK3607947.1"/>
    </source>
</evidence>
<dbReference type="PANTHER" id="PTHR24333:SF9">
    <property type="entry name" value="HOMEOBOX DOMAIN-CONTAINING PROTEIN"/>
    <property type="match status" value="1"/>
</dbReference>
<dbReference type="GO" id="GO:0000981">
    <property type="term" value="F:DNA-binding transcription factor activity, RNA polymerase II-specific"/>
    <property type="evidence" value="ECO:0007669"/>
    <property type="project" value="InterPro"/>
</dbReference>
<reference evidence="9" key="2">
    <citation type="journal article" date="2021" name="Genome Biol. Evol.">
        <title>Developing a high-quality reference genome for a parasitic bivalve with doubly uniparental inheritance (Bivalvia: Unionida).</title>
        <authorList>
            <person name="Smith C.H."/>
        </authorList>
    </citation>
    <scope>NUCLEOTIDE SEQUENCE</scope>
    <source>
        <strain evidence="9">CHS0354</strain>
        <tissue evidence="9">Mantle</tissue>
    </source>
</reference>
<dbReference type="CDD" id="cd00086">
    <property type="entry name" value="homeodomain"/>
    <property type="match status" value="1"/>
</dbReference>
<gene>
    <name evidence="9" type="ORF">CHS0354_006542</name>
</gene>
<dbReference type="Gene3D" id="1.10.10.60">
    <property type="entry name" value="Homeodomain-like"/>
    <property type="match status" value="1"/>
</dbReference>
<dbReference type="GO" id="GO:0003677">
    <property type="term" value="F:DNA binding"/>
    <property type="evidence" value="ECO:0007669"/>
    <property type="project" value="UniProtKB-UniRule"/>
</dbReference>
<dbReference type="InterPro" id="IPR009057">
    <property type="entry name" value="Homeodomain-like_sf"/>
</dbReference>
<feature type="compositionally biased region" description="Polar residues" evidence="7">
    <location>
        <begin position="9"/>
        <end position="21"/>
    </location>
</feature>
<dbReference type="AlphaFoldDB" id="A0AAE0TCQ1"/>
<proteinExistence type="predicted"/>
<comment type="subcellular location">
    <subcellularLocation>
        <location evidence="1 5 6">Nucleus</location>
    </subcellularLocation>
</comment>
<reference evidence="9" key="3">
    <citation type="submission" date="2023-05" db="EMBL/GenBank/DDBJ databases">
        <authorList>
            <person name="Smith C.H."/>
        </authorList>
    </citation>
    <scope>NUCLEOTIDE SEQUENCE</scope>
    <source>
        <strain evidence="9">CHS0354</strain>
        <tissue evidence="9">Mantle</tissue>
    </source>
</reference>
<dbReference type="SMART" id="SM00389">
    <property type="entry name" value="HOX"/>
    <property type="match status" value="1"/>
</dbReference>
<evidence type="ECO:0000259" key="8">
    <source>
        <dbReference type="PROSITE" id="PS50071"/>
    </source>
</evidence>
<protein>
    <recommendedName>
        <fullName evidence="8">Homeobox domain-containing protein</fullName>
    </recommendedName>
</protein>
<feature type="region of interest" description="Disordered" evidence="7">
    <location>
        <begin position="1"/>
        <end position="52"/>
    </location>
</feature>
<keyword evidence="4 5" id="KW-0539">Nucleus</keyword>
<evidence type="ECO:0000313" key="10">
    <source>
        <dbReference type="Proteomes" id="UP001195483"/>
    </source>
</evidence>
<comment type="caution">
    <text evidence="9">The sequence shown here is derived from an EMBL/GenBank/DDBJ whole genome shotgun (WGS) entry which is preliminary data.</text>
</comment>
<dbReference type="Proteomes" id="UP001195483">
    <property type="component" value="Unassembled WGS sequence"/>
</dbReference>
<dbReference type="PROSITE" id="PS50071">
    <property type="entry name" value="HOMEOBOX_2"/>
    <property type="match status" value="1"/>
</dbReference>
<evidence type="ECO:0000256" key="7">
    <source>
        <dbReference type="SAM" id="MobiDB-lite"/>
    </source>
</evidence>
<reference evidence="9" key="1">
    <citation type="journal article" date="2021" name="Genome Biol. Evol.">
        <title>A High-Quality Reference Genome for a Parasitic Bivalve with Doubly Uniparental Inheritance (Bivalvia: Unionida).</title>
        <authorList>
            <person name="Smith C.H."/>
        </authorList>
    </citation>
    <scope>NUCLEOTIDE SEQUENCE</scope>
    <source>
        <strain evidence="9">CHS0354</strain>
    </source>
</reference>
<evidence type="ECO:0000256" key="1">
    <source>
        <dbReference type="ARBA" id="ARBA00004123"/>
    </source>
</evidence>
<evidence type="ECO:0000256" key="2">
    <source>
        <dbReference type="ARBA" id="ARBA00023125"/>
    </source>
</evidence>